<dbReference type="SUPFAM" id="SSF100950">
    <property type="entry name" value="NagB/RpiA/CoA transferase-like"/>
    <property type="match status" value="1"/>
</dbReference>
<dbReference type="InterPro" id="IPR027363">
    <property type="entry name" value="M1Pi_N"/>
</dbReference>
<gene>
    <name evidence="11" type="ORF">GMARGA_LOCUS41057</name>
</gene>
<dbReference type="Gene3D" id="1.20.120.420">
    <property type="entry name" value="translation initiation factor eif-2b, domain 1"/>
    <property type="match status" value="1"/>
</dbReference>
<evidence type="ECO:0000256" key="3">
    <source>
        <dbReference type="ARBA" id="ARBA00022490"/>
    </source>
</evidence>
<comment type="caution">
    <text evidence="11">The sequence shown here is derived from an EMBL/GenBank/DDBJ whole genome shotgun (WGS) entry which is preliminary data.</text>
</comment>
<comment type="subcellular location">
    <subcellularLocation>
        <location evidence="1">Cytoplasm</location>
        <location evidence="1">Cytosol</location>
    </subcellularLocation>
</comment>
<evidence type="ECO:0000256" key="2">
    <source>
        <dbReference type="ARBA" id="ARBA00007251"/>
    </source>
</evidence>
<keyword evidence="12" id="KW-1185">Reference proteome</keyword>
<dbReference type="PANTHER" id="PTHR10233">
    <property type="entry name" value="TRANSLATION INITIATION FACTOR EIF-2B"/>
    <property type="match status" value="1"/>
</dbReference>
<feature type="region of interest" description="Disordered" evidence="10">
    <location>
        <begin position="1"/>
        <end position="91"/>
    </location>
</feature>
<evidence type="ECO:0000256" key="6">
    <source>
        <dbReference type="ARBA" id="ARBA00044147"/>
    </source>
</evidence>
<reference evidence="11 12" key="1">
    <citation type="submission" date="2021-06" db="EMBL/GenBank/DDBJ databases">
        <authorList>
            <person name="Kallberg Y."/>
            <person name="Tangrot J."/>
            <person name="Rosling A."/>
        </authorList>
    </citation>
    <scope>NUCLEOTIDE SEQUENCE [LARGE SCALE GENOMIC DNA]</scope>
    <source>
        <strain evidence="11 12">120-4 pot B 10/14</strain>
    </source>
</reference>
<keyword evidence="3" id="KW-0963">Cytoplasm</keyword>
<evidence type="ECO:0000256" key="8">
    <source>
        <dbReference type="ARBA" id="ARBA00046432"/>
    </source>
</evidence>
<evidence type="ECO:0000313" key="11">
    <source>
        <dbReference type="EMBL" id="CAG8852088.1"/>
    </source>
</evidence>
<feature type="non-terminal residue" evidence="11">
    <location>
        <position position="250"/>
    </location>
</feature>
<accession>A0ABN7XCT2</accession>
<feature type="compositionally biased region" description="Low complexity" evidence="10">
    <location>
        <begin position="46"/>
        <end position="72"/>
    </location>
</feature>
<keyword evidence="5" id="KW-0648">Protein biosynthesis</keyword>
<dbReference type="InterPro" id="IPR000649">
    <property type="entry name" value="IF-2B-related"/>
</dbReference>
<sequence length="250" mass="27089">LMSETNKHGKTAKELKAERRAIQERQRAEKAARAAGNAAVPSKKPASGSGASTIVGSTSATSTTATPLSETAGSTKTTDSKQRHSLTKEINSKQVDMFSHLEITKGANTGLAPKEIHPAILVLGLQFSEFKICGANARCIAALTAFQKVIQDYKTPEGTTLSRHLPTHLSPQITYLVNARPMSVGMGNAIRHLKWEISTIDIEMSDDEAKKLLCEKIDNFIRDSITVADRVIVEYGLQKIQDGDVILTYA</sequence>
<feature type="compositionally biased region" description="Basic and acidic residues" evidence="10">
    <location>
        <begin position="78"/>
        <end position="91"/>
    </location>
</feature>
<dbReference type="PANTHER" id="PTHR10233:SF14">
    <property type="entry name" value="TRANSLATION INITIATION FACTOR EIF-2B SUBUNIT DELTA"/>
    <property type="match status" value="1"/>
</dbReference>
<comment type="subunit">
    <text evidence="8">Component of the translation initiation factor 2B (eIF2B) complex which is a heterodecamer of two sets of five different subunits: alpha, beta, gamma, delta and epsilon. Subunits alpha, beta and delta comprise a regulatory subcomplex and subunits epsilon and gamma comprise a catalytic subcomplex. Within the complex, the hexameric regulatory complex resides at the center, with the two heterodimeric catalytic subcomplexes bound on opposite sides.</text>
</comment>
<comment type="similarity">
    <text evidence="2 9">Belongs to the eIF-2B alpha/beta/delta subunits family.</text>
</comment>
<dbReference type="EMBL" id="CAJVQB010109661">
    <property type="protein sequence ID" value="CAG8852088.1"/>
    <property type="molecule type" value="Genomic_DNA"/>
</dbReference>
<proteinExistence type="inferred from homology"/>
<evidence type="ECO:0000256" key="1">
    <source>
        <dbReference type="ARBA" id="ARBA00004514"/>
    </source>
</evidence>
<protein>
    <recommendedName>
        <fullName evidence="6">Translation initiation factor eIF2B subunit delta</fullName>
    </recommendedName>
    <alternativeName>
        <fullName evidence="7">eIF2B GDP-GTP exchange factor subunit delta</fullName>
    </alternativeName>
</protein>
<dbReference type="Proteomes" id="UP000789901">
    <property type="component" value="Unassembled WGS sequence"/>
</dbReference>
<feature type="non-terminal residue" evidence="11">
    <location>
        <position position="1"/>
    </location>
</feature>
<dbReference type="Pfam" id="PF01008">
    <property type="entry name" value="IF-2B"/>
    <property type="match status" value="1"/>
</dbReference>
<evidence type="ECO:0000256" key="10">
    <source>
        <dbReference type="SAM" id="MobiDB-lite"/>
    </source>
</evidence>
<evidence type="ECO:0000256" key="7">
    <source>
        <dbReference type="ARBA" id="ARBA00044356"/>
    </source>
</evidence>
<evidence type="ECO:0000256" key="5">
    <source>
        <dbReference type="ARBA" id="ARBA00022917"/>
    </source>
</evidence>
<dbReference type="InterPro" id="IPR037171">
    <property type="entry name" value="NagB/RpiA_transferase-like"/>
</dbReference>
<evidence type="ECO:0000313" key="12">
    <source>
        <dbReference type="Proteomes" id="UP000789901"/>
    </source>
</evidence>
<evidence type="ECO:0000256" key="9">
    <source>
        <dbReference type="RuleBase" id="RU003814"/>
    </source>
</evidence>
<evidence type="ECO:0000256" key="4">
    <source>
        <dbReference type="ARBA" id="ARBA00022540"/>
    </source>
</evidence>
<keyword evidence="4" id="KW-0396">Initiation factor</keyword>
<name>A0ABN7XCT2_GIGMA</name>
<feature type="compositionally biased region" description="Basic and acidic residues" evidence="10">
    <location>
        <begin position="1"/>
        <end position="32"/>
    </location>
</feature>
<organism evidence="11 12">
    <name type="scientific">Gigaspora margarita</name>
    <dbReference type="NCBI Taxonomy" id="4874"/>
    <lineage>
        <taxon>Eukaryota</taxon>
        <taxon>Fungi</taxon>
        <taxon>Fungi incertae sedis</taxon>
        <taxon>Mucoromycota</taxon>
        <taxon>Glomeromycotina</taxon>
        <taxon>Glomeromycetes</taxon>
        <taxon>Diversisporales</taxon>
        <taxon>Gigasporaceae</taxon>
        <taxon>Gigaspora</taxon>
    </lineage>
</organism>